<sequence>MRKFLIVLGLVVIAAGVALSIIALVTAEDQSQGWQNNVGQSTCVVDTETTPAAQRCQFTIKTPYQGEMSLTGLTLALTGIGVEVAALALVAKPPAPPYFPNFGPVTARAG</sequence>
<protein>
    <submittedName>
        <fullName evidence="1">Uncharacterized protein</fullName>
    </submittedName>
</protein>
<dbReference type="Proteomes" id="UP000199651">
    <property type="component" value="Unassembled WGS sequence"/>
</dbReference>
<dbReference type="EMBL" id="FNJB01000001">
    <property type="protein sequence ID" value="SDN83950.1"/>
    <property type="molecule type" value="Genomic_DNA"/>
</dbReference>
<dbReference type="AlphaFoldDB" id="A0A1H0ENM3"/>
<proteinExistence type="predicted"/>
<gene>
    <name evidence="1" type="ORF">SAMN05192558_10130</name>
</gene>
<organism evidence="1 2">
    <name type="scientific">Actinokineospora alba</name>
    <dbReference type="NCBI Taxonomy" id="504798"/>
    <lineage>
        <taxon>Bacteria</taxon>
        <taxon>Bacillati</taxon>
        <taxon>Actinomycetota</taxon>
        <taxon>Actinomycetes</taxon>
        <taxon>Pseudonocardiales</taxon>
        <taxon>Pseudonocardiaceae</taxon>
        <taxon>Actinokineospora</taxon>
    </lineage>
</organism>
<evidence type="ECO:0000313" key="1">
    <source>
        <dbReference type="EMBL" id="SDN83950.1"/>
    </source>
</evidence>
<name>A0A1H0ENM3_9PSEU</name>
<accession>A0A1H0ENM3</accession>
<keyword evidence="2" id="KW-1185">Reference proteome</keyword>
<dbReference type="RefSeq" id="WP_091368044.1">
    <property type="nucleotide sequence ID" value="NZ_FNDV01000003.1"/>
</dbReference>
<evidence type="ECO:0000313" key="2">
    <source>
        <dbReference type="Proteomes" id="UP000199651"/>
    </source>
</evidence>
<reference evidence="2" key="1">
    <citation type="submission" date="2016-10" db="EMBL/GenBank/DDBJ databases">
        <authorList>
            <person name="Varghese N."/>
            <person name="Submissions S."/>
        </authorList>
    </citation>
    <scope>NUCLEOTIDE SEQUENCE [LARGE SCALE GENOMIC DNA]</scope>
    <source>
        <strain evidence="2">IBRC-M 10655</strain>
    </source>
</reference>